<dbReference type="AlphaFoldDB" id="A0A916S159"/>
<dbReference type="Gene3D" id="3.40.50.1820">
    <property type="entry name" value="alpha/beta hydrolase"/>
    <property type="match status" value="1"/>
</dbReference>
<dbReference type="SUPFAM" id="SSF53474">
    <property type="entry name" value="alpha/beta-Hydrolases"/>
    <property type="match status" value="1"/>
</dbReference>
<accession>A0A916S159</accession>
<dbReference type="InterPro" id="IPR002925">
    <property type="entry name" value="Dienelactn_hydro"/>
</dbReference>
<evidence type="ECO:0000313" key="3">
    <source>
        <dbReference type="Proteomes" id="UP000636264"/>
    </source>
</evidence>
<dbReference type="PANTHER" id="PTHR46623:SF10">
    <property type="entry name" value="CARBOXYMETHYLENEBUTENOLIDASE HOMOLOG"/>
    <property type="match status" value="1"/>
</dbReference>
<dbReference type="Pfam" id="PF01738">
    <property type="entry name" value="DLH"/>
    <property type="match status" value="1"/>
</dbReference>
<reference evidence="2" key="2">
    <citation type="submission" date="2020-09" db="EMBL/GenBank/DDBJ databases">
        <authorList>
            <person name="Sun Q."/>
            <person name="Zhou Y."/>
        </authorList>
    </citation>
    <scope>NUCLEOTIDE SEQUENCE</scope>
    <source>
        <strain evidence="2">CGMCC 1.15320</strain>
    </source>
</reference>
<comment type="caution">
    <text evidence="2">The sequence shown here is derived from an EMBL/GenBank/DDBJ whole genome shotgun (WGS) entry which is preliminary data.</text>
</comment>
<gene>
    <name evidence="2" type="ORF">GCM10011385_37540</name>
</gene>
<protein>
    <submittedName>
        <fullName evidence="2">Dienelactone hydrolase</fullName>
    </submittedName>
</protein>
<evidence type="ECO:0000313" key="2">
    <source>
        <dbReference type="EMBL" id="GGA79804.1"/>
    </source>
</evidence>
<dbReference type="RefSeq" id="WP_188722648.1">
    <property type="nucleotide sequence ID" value="NZ_BMIF01000016.1"/>
</dbReference>
<evidence type="ECO:0000259" key="1">
    <source>
        <dbReference type="Pfam" id="PF01738"/>
    </source>
</evidence>
<organism evidence="2 3">
    <name type="scientific">Nitratireductor aestuarii</name>
    <dbReference type="NCBI Taxonomy" id="1735103"/>
    <lineage>
        <taxon>Bacteria</taxon>
        <taxon>Pseudomonadati</taxon>
        <taxon>Pseudomonadota</taxon>
        <taxon>Alphaproteobacteria</taxon>
        <taxon>Hyphomicrobiales</taxon>
        <taxon>Phyllobacteriaceae</taxon>
        <taxon>Nitratireductor</taxon>
    </lineage>
</organism>
<dbReference type="InterPro" id="IPR051049">
    <property type="entry name" value="Dienelactone_hydrolase-like"/>
</dbReference>
<proteinExistence type="predicted"/>
<keyword evidence="2" id="KW-0378">Hydrolase</keyword>
<name>A0A916S159_9HYPH</name>
<dbReference type="GO" id="GO:0016787">
    <property type="term" value="F:hydrolase activity"/>
    <property type="evidence" value="ECO:0007669"/>
    <property type="project" value="UniProtKB-KW"/>
</dbReference>
<dbReference type="Proteomes" id="UP000636264">
    <property type="component" value="Unassembled WGS sequence"/>
</dbReference>
<keyword evidence="3" id="KW-1185">Reference proteome</keyword>
<dbReference type="InterPro" id="IPR029058">
    <property type="entry name" value="AB_hydrolase_fold"/>
</dbReference>
<reference evidence="2" key="1">
    <citation type="journal article" date="2014" name="Int. J. Syst. Evol. Microbiol.">
        <title>Complete genome sequence of Corynebacterium casei LMG S-19264T (=DSM 44701T), isolated from a smear-ripened cheese.</title>
        <authorList>
            <consortium name="US DOE Joint Genome Institute (JGI-PGF)"/>
            <person name="Walter F."/>
            <person name="Albersmeier A."/>
            <person name="Kalinowski J."/>
            <person name="Ruckert C."/>
        </authorList>
    </citation>
    <scope>NUCLEOTIDE SEQUENCE</scope>
    <source>
        <strain evidence="2">CGMCC 1.15320</strain>
    </source>
</reference>
<dbReference type="EMBL" id="BMIF01000016">
    <property type="protein sequence ID" value="GGA79804.1"/>
    <property type="molecule type" value="Genomic_DNA"/>
</dbReference>
<sequence length="244" mass="26576">MEELKRQHDGAELRAYLFRPEKPAPSAHGVIVYMDIHGIRPALFEICERMASFGHTVLLPDVYFRLGPYEPCTPAEAAANEALRAERRAMRAKTPVDLTASDTAVFVDLLTSNGVTGKIATVGYCMGGARAMRAAHAAPDRVALVASFHGGNLATDDPSSPHLHLDGVRARFYVGAADKDASYPPEQAALFIETLMKAGVETVHENFNGCPHGWVFHDNPRIHNAAGAERHFARLATQFSECLN</sequence>
<dbReference type="PANTHER" id="PTHR46623">
    <property type="entry name" value="CARBOXYMETHYLENEBUTENOLIDASE-RELATED"/>
    <property type="match status" value="1"/>
</dbReference>
<feature type="domain" description="Dienelactone hydrolase" evidence="1">
    <location>
        <begin position="13"/>
        <end position="241"/>
    </location>
</feature>